<comment type="caution">
    <text evidence="3">The sequence shown here is derived from an EMBL/GenBank/DDBJ whole genome shotgun (WGS) entry which is preliminary data.</text>
</comment>
<evidence type="ECO:0008006" key="5">
    <source>
        <dbReference type="Google" id="ProtNLM"/>
    </source>
</evidence>
<evidence type="ECO:0000313" key="3">
    <source>
        <dbReference type="EMBL" id="GAA5114459.1"/>
    </source>
</evidence>
<sequence>MIHEMRHPNVPPQRAGAEEASERLAIVVRGQRLGFGALVLTLAAIVALAAIGQPWVAGILATASLTSAVAIFVTGQYQPPHAPISDAATRLPAGPPQQELPGTPPAAPAATE</sequence>
<feature type="compositionally biased region" description="Pro residues" evidence="1">
    <location>
        <begin position="102"/>
        <end position="112"/>
    </location>
</feature>
<keyword evidence="2" id="KW-0812">Transmembrane</keyword>
<keyword evidence="4" id="KW-1185">Reference proteome</keyword>
<feature type="transmembrane region" description="Helical" evidence="2">
    <location>
        <begin position="33"/>
        <end position="51"/>
    </location>
</feature>
<keyword evidence="2" id="KW-1133">Transmembrane helix</keyword>
<evidence type="ECO:0000256" key="1">
    <source>
        <dbReference type="SAM" id="MobiDB-lite"/>
    </source>
</evidence>
<proteinExistence type="predicted"/>
<reference evidence="4" key="1">
    <citation type="journal article" date="2019" name="Int. J. Syst. Evol. Microbiol.">
        <title>The Global Catalogue of Microorganisms (GCM) 10K type strain sequencing project: providing services to taxonomists for standard genome sequencing and annotation.</title>
        <authorList>
            <consortium name="The Broad Institute Genomics Platform"/>
            <consortium name="The Broad Institute Genome Sequencing Center for Infectious Disease"/>
            <person name="Wu L."/>
            <person name="Ma J."/>
        </authorList>
    </citation>
    <scope>NUCLEOTIDE SEQUENCE [LARGE SCALE GENOMIC DNA]</scope>
    <source>
        <strain evidence="4">JCM 18302</strain>
    </source>
</reference>
<accession>A0ABP9NHT9</accession>
<evidence type="ECO:0000313" key="4">
    <source>
        <dbReference type="Proteomes" id="UP001500804"/>
    </source>
</evidence>
<dbReference type="EMBL" id="BAABJO010000004">
    <property type="protein sequence ID" value="GAA5114459.1"/>
    <property type="molecule type" value="Genomic_DNA"/>
</dbReference>
<feature type="transmembrane region" description="Helical" evidence="2">
    <location>
        <begin position="57"/>
        <end position="75"/>
    </location>
</feature>
<name>A0ABP9NHT9_9PSEU</name>
<organism evidence="3 4">
    <name type="scientific">Pseudonocardia adelaidensis</name>
    <dbReference type="NCBI Taxonomy" id="648754"/>
    <lineage>
        <taxon>Bacteria</taxon>
        <taxon>Bacillati</taxon>
        <taxon>Actinomycetota</taxon>
        <taxon>Actinomycetes</taxon>
        <taxon>Pseudonocardiales</taxon>
        <taxon>Pseudonocardiaceae</taxon>
        <taxon>Pseudonocardia</taxon>
    </lineage>
</organism>
<evidence type="ECO:0000256" key="2">
    <source>
        <dbReference type="SAM" id="Phobius"/>
    </source>
</evidence>
<feature type="region of interest" description="Disordered" evidence="1">
    <location>
        <begin position="83"/>
        <end position="112"/>
    </location>
</feature>
<protein>
    <recommendedName>
        <fullName evidence="5">DUF3040 family protein</fullName>
    </recommendedName>
</protein>
<dbReference type="Proteomes" id="UP001500804">
    <property type="component" value="Unassembled WGS sequence"/>
</dbReference>
<gene>
    <name evidence="3" type="ORF">GCM10023320_11640</name>
</gene>
<keyword evidence="2" id="KW-0472">Membrane</keyword>